<feature type="compositionally biased region" description="Polar residues" evidence="1">
    <location>
        <begin position="82"/>
        <end position="95"/>
    </location>
</feature>
<keyword evidence="3" id="KW-1185">Reference proteome</keyword>
<evidence type="ECO:0000313" key="2">
    <source>
        <dbReference type="EMBL" id="CAK0820176.1"/>
    </source>
</evidence>
<feature type="non-terminal residue" evidence="2">
    <location>
        <position position="1"/>
    </location>
</feature>
<proteinExistence type="predicted"/>
<accession>A0ABN9RQP8</accession>
<protein>
    <submittedName>
        <fullName evidence="2">Uncharacterized protein</fullName>
    </submittedName>
</protein>
<organism evidence="2 3">
    <name type="scientific">Prorocentrum cordatum</name>
    <dbReference type="NCBI Taxonomy" id="2364126"/>
    <lineage>
        <taxon>Eukaryota</taxon>
        <taxon>Sar</taxon>
        <taxon>Alveolata</taxon>
        <taxon>Dinophyceae</taxon>
        <taxon>Prorocentrales</taxon>
        <taxon>Prorocentraceae</taxon>
        <taxon>Prorocentrum</taxon>
    </lineage>
</organism>
<gene>
    <name evidence="2" type="ORF">PCOR1329_LOCUS21955</name>
</gene>
<dbReference type="EMBL" id="CAUYUJ010007280">
    <property type="protein sequence ID" value="CAK0820176.1"/>
    <property type="molecule type" value="Genomic_DNA"/>
</dbReference>
<dbReference type="Proteomes" id="UP001189429">
    <property type="component" value="Unassembled WGS sequence"/>
</dbReference>
<feature type="compositionally biased region" description="Low complexity" evidence="1">
    <location>
        <begin position="30"/>
        <end position="46"/>
    </location>
</feature>
<reference evidence="2" key="1">
    <citation type="submission" date="2023-10" db="EMBL/GenBank/DDBJ databases">
        <authorList>
            <person name="Chen Y."/>
            <person name="Shah S."/>
            <person name="Dougan E. K."/>
            <person name="Thang M."/>
            <person name="Chan C."/>
        </authorList>
    </citation>
    <scope>NUCLEOTIDE SEQUENCE [LARGE SCALE GENOMIC DNA]</scope>
</reference>
<comment type="caution">
    <text evidence="2">The sequence shown here is derived from an EMBL/GenBank/DDBJ whole genome shotgun (WGS) entry which is preliminary data.</text>
</comment>
<feature type="region of interest" description="Disordered" evidence="1">
    <location>
        <begin position="1"/>
        <end position="109"/>
    </location>
</feature>
<name>A0ABN9RQP8_9DINO</name>
<evidence type="ECO:0000256" key="1">
    <source>
        <dbReference type="SAM" id="MobiDB-lite"/>
    </source>
</evidence>
<evidence type="ECO:0000313" key="3">
    <source>
        <dbReference type="Proteomes" id="UP001189429"/>
    </source>
</evidence>
<sequence>NTPVGGGGEEEEEAEGGGGGGLTTGAREVAGTGAAGPDGPRAPARPRGLHAEPAVRQLWRWRAVAARPRARGGEKRERRVQEQANEGNRVRSQSSRLRRPARMDDTRTP</sequence>
<feature type="compositionally biased region" description="Basic and acidic residues" evidence="1">
    <location>
        <begin position="71"/>
        <end position="81"/>
    </location>
</feature>